<accession>A0A0C4YE68</accession>
<dbReference type="AlphaFoldDB" id="A0A0C4YE68"/>
<gene>
    <name evidence="2" type="ORF">RR42_m2987</name>
</gene>
<reference evidence="2 3" key="1">
    <citation type="journal article" date="2015" name="Genome Announc.">
        <title>Complete Genome Sequence of Cupriavidus basilensis 4G11, Isolated from the Oak Ridge Field Research Center Site.</title>
        <authorList>
            <person name="Ray J."/>
            <person name="Waters R.J."/>
            <person name="Skerker J.M."/>
            <person name="Kuehl J.V."/>
            <person name="Price M.N."/>
            <person name="Huang J."/>
            <person name="Chakraborty R."/>
            <person name="Arkin A.P."/>
            <person name="Deutschbauer A."/>
        </authorList>
    </citation>
    <scope>NUCLEOTIDE SEQUENCE [LARGE SCALE GENOMIC DNA]</scope>
    <source>
        <strain evidence="2">4G11</strain>
    </source>
</reference>
<dbReference type="Proteomes" id="UP000031843">
    <property type="component" value="Chromosome main"/>
</dbReference>
<dbReference type="OrthoDB" id="8962072at2"/>
<sequence>MKGEDEVQTVWPQVDGQTTGQGLWQNTIAAADVALEEASRIQRGVQHNLKLQQEVRALREELRKAHGELDRYRGMHARVVVGMRQLEEDNAGEISRLRAESEMLMVRHRVYKLLAEHYALTALRFDPATFAEHRDRVLQHILFQRRKGASVSGIGAADIAFLLL</sequence>
<keyword evidence="1" id="KW-0175">Coiled coil</keyword>
<proteinExistence type="predicted"/>
<dbReference type="RefSeq" id="WP_052494635.1">
    <property type="nucleotide sequence ID" value="NZ_CP010536.1"/>
</dbReference>
<dbReference type="KEGG" id="cbw:RR42_m2987"/>
<evidence type="ECO:0000313" key="3">
    <source>
        <dbReference type="Proteomes" id="UP000031843"/>
    </source>
</evidence>
<feature type="coiled-coil region" evidence="1">
    <location>
        <begin position="48"/>
        <end position="75"/>
    </location>
</feature>
<evidence type="ECO:0000313" key="2">
    <source>
        <dbReference type="EMBL" id="AJG20359.1"/>
    </source>
</evidence>
<organism evidence="2 3">
    <name type="scientific">Cupriavidus basilensis</name>
    <dbReference type="NCBI Taxonomy" id="68895"/>
    <lineage>
        <taxon>Bacteria</taxon>
        <taxon>Pseudomonadati</taxon>
        <taxon>Pseudomonadota</taxon>
        <taxon>Betaproteobacteria</taxon>
        <taxon>Burkholderiales</taxon>
        <taxon>Burkholderiaceae</taxon>
        <taxon>Cupriavidus</taxon>
    </lineage>
</organism>
<name>A0A0C4YE68_9BURK</name>
<keyword evidence="3" id="KW-1185">Reference proteome</keyword>
<dbReference type="EMBL" id="CP010536">
    <property type="protein sequence ID" value="AJG20359.1"/>
    <property type="molecule type" value="Genomic_DNA"/>
</dbReference>
<protein>
    <submittedName>
        <fullName evidence="2">Uncharacterized protein</fullName>
    </submittedName>
</protein>
<evidence type="ECO:0000256" key="1">
    <source>
        <dbReference type="SAM" id="Coils"/>
    </source>
</evidence>